<dbReference type="PROSITE" id="PS50879">
    <property type="entry name" value="RNASE_H_1"/>
    <property type="match status" value="1"/>
</dbReference>
<name>A0A915AXM9_PARUN</name>
<dbReference type="GO" id="GO:0003676">
    <property type="term" value="F:nucleic acid binding"/>
    <property type="evidence" value="ECO:0007669"/>
    <property type="project" value="InterPro"/>
</dbReference>
<keyword evidence="5" id="KW-0479">Metal-binding</keyword>
<organism evidence="9 11">
    <name type="scientific">Parascaris univalens</name>
    <name type="common">Nematode worm</name>
    <dbReference type="NCBI Taxonomy" id="6257"/>
    <lineage>
        <taxon>Eukaryota</taxon>
        <taxon>Metazoa</taxon>
        <taxon>Ecdysozoa</taxon>
        <taxon>Nematoda</taxon>
        <taxon>Chromadorea</taxon>
        <taxon>Rhabditida</taxon>
        <taxon>Spirurina</taxon>
        <taxon>Ascaridomorpha</taxon>
        <taxon>Ascaridoidea</taxon>
        <taxon>Ascarididae</taxon>
        <taxon>Parascaris</taxon>
    </lineage>
</organism>
<dbReference type="Proteomes" id="UP000887569">
    <property type="component" value="Unplaced"/>
</dbReference>
<evidence type="ECO:0000256" key="4">
    <source>
        <dbReference type="ARBA" id="ARBA00022722"/>
    </source>
</evidence>
<keyword evidence="4" id="KW-0540">Nuclease</keyword>
<dbReference type="WBParaSite" id="PgR019_g092_t07">
    <property type="protein sequence ID" value="PgR019_g092_t07"/>
    <property type="gene ID" value="PgR019_g092"/>
</dbReference>
<evidence type="ECO:0000256" key="3">
    <source>
        <dbReference type="ARBA" id="ARBA00012180"/>
    </source>
</evidence>
<dbReference type="GO" id="GO:0043137">
    <property type="term" value="P:DNA replication, removal of RNA primer"/>
    <property type="evidence" value="ECO:0007669"/>
    <property type="project" value="TreeGrafter"/>
</dbReference>
<dbReference type="SUPFAM" id="SSF53098">
    <property type="entry name" value="Ribonuclease H-like"/>
    <property type="match status" value="1"/>
</dbReference>
<proteinExistence type="inferred from homology"/>
<comment type="similarity">
    <text evidence="2">Belongs to the RNase H family.</text>
</comment>
<dbReference type="InterPro" id="IPR012337">
    <property type="entry name" value="RNaseH-like_sf"/>
</dbReference>
<evidence type="ECO:0000256" key="6">
    <source>
        <dbReference type="ARBA" id="ARBA00022759"/>
    </source>
</evidence>
<evidence type="ECO:0000256" key="1">
    <source>
        <dbReference type="ARBA" id="ARBA00000077"/>
    </source>
</evidence>
<evidence type="ECO:0000313" key="10">
    <source>
        <dbReference type="WBParaSite" id="PgR019_g092_t01"/>
    </source>
</evidence>
<dbReference type="Gene3D" id="3.30.420.10">
    <property type="entry name" value="Ribonuclease H-like superfamily/Ribonuclease H"/>
    <property type="match status" value="1"/>
</dbReference>
<evidence type="ECO:0000256" key="5">
    <source>
        <dbReference type="ARBA" id="ARBA00022723"/>
    </source>
</evidence>
<feature type="domain" description="RNase H type-1" evidence="8">
    <location>
        <begin position="64"/>
        <end position="228"/>
    </location>
</feature>
<evidence type="ECO:0000259" key="8">
    <source>
        <dbReference type="PROSITE" id="PS50879"/>
    </source>
</evidence>
<dbReference type="WBParaSite" id="PgR019_g092_t01">
    <property type="protein sequence ID" value="PgR019_g092_t01"/>
    <property type="gene ID" value="PgR019_g092"/>
</dbReference>
<dbReference type="CDD" id="cd09280">
    <property type="entry name" value="RNase_HI_eukaryote_like"/>
    <property type="match status" value="1"/>
</dbReference>
<dbReference type="InterPro" id="IPR050092">
    <property type="entry name" value="RNase_H"/>
</dbReference>
<dbReference type="InterPro" id="IPR036397">
    <property type="entry name" value="RNaseH_sf"/>
</dbReference>
<protein>
    <recommendedName>
        <fullName evidence="3">ribonuclease H</fullName>
        <ecNumber evidence="3">3.1.26.4</ecNumber>
    </recommendedName>
</protein>
<evidence type="ECO:0000256" key="7">
    <source>
        <dbReference type="ARBA" id="ARBA00022801"/>
    </source>
</evidence>
<accession>A0A915AXM9</accession>
<dbReference type="InterPro" id="IPR002156">
    <property type="entry name" value="RNaseH_domain"/>
</dbReference>
<keyword evidence="6" id="KW-0255">Endonuclease</keyword>
<keyword evidence="9" id="KW-1185">Reference proteome</keyword>
<dbReference type="Pfam" id="PF00075">
    <property type="entry name" value="RNase_H"/>
    <property type="match status" value="1"/>
</dbReference>
<evidence type="ECO:0000313" key="11">
    <source>
        <dbReference type="WBParaSite" id="PgR019_g092_t05"/>
    </source>
</evidence>
<dbReference type="GO" id="GO:0004523">
    <property type="term" value="F:RNA-DNA hybrid ribonuclease activity"/>
    <property type="evidence" value="ECO:0007669"/>
    <property type="project" value="UniProtKB-EC"/>
</dbReference>
<dbReference type="AlphaFoldDB" id="A0A915AXM9"/>
<evidence type="ECO:0000256" key="2">
    <source>
        <dbReference type="ARBA" id="ARBA00005300"/>
    </source>
</evidence>
<dbReference type="WBParaSite" id="PgR019_g092_t05">
    <property type="protein sequence ID" value="PgR019_g092_t05"/>
    <property type="gene ID" value="PgR019_g092"/>
</dbReference>
<dbReference type="GO" id="GO:0046872">
    <property type="term" value="F:metal ion binding"/>
    <property type="evidence" value="ECO:0007669"/>
    <property type="project" value="UniProtKB-KW"/>
</dbReference>
<dbReference type="PANTHER" id="PTHR10642:SF26">
    <property type="entry name" value="RIBONUCLEASE H1"/>
    <property type="match status" value="1"/>
</dbReference>
<sequence length="245" mass="28029">MRDWRFLAQLKNSISANGYCWLHQSTSAIPSFDAILSKYHAASEQATRDERASSIAHWNEQRAWLRAPVVYCDGAYDWLTGKAGIGIFWGPSDARNLHLAVTGCKITNIRAEVQAVSIAILQASRLKMRRICIKTDCNFAVKVANLWMEKWRKNGWRKASGGHIENIDDIRKLSDRLGLLKVRVEHVYAHQKFAEKLKHEKCWQELTGEERDAYGNFHSDRLAQLGIDEPMMTDIAYESLITPLK</sequence>
<dbReference type="EC" id="3.1.26.4" evidence="3"/>
<comment type="catalytic activity">
    <reaction evidence="1">
        <text>Endonucleolytic cleavage to 5'-phosphomonoester.</text>
        <dbReference type="EC" id="3.1.26.4"/>
    </reaction>
</comment>
<keyword evidence="7" id="KW-0378">Hydrolase</keyword>
<reference evidence="10 11" key="1">
    <citation type="submission" date="2022-11" db="UniProtKB">
        <authorList>
            <consortium name="WormBaseParasite"/>
        </authorList>
    </citation>
    <scope>IDENTIFICATION</scope>
</reference>
<evidence type="ECO:0000313" key="9">
    <source>
        <dbReference type="Proteomes" id="UP000887569"/>
    </source>
</evidence>
<dbReference type="PANTHER" id="PTHR10642">
    <property type="entry name" value="RIBONUCLEASE H1"/>
    <property type="match status" value="1"/>
</dbReference>